<keyword evidence="10" id="KW-0539">Nucleus</keyword>
<evidence type="ECO:0000256" key="9">
    <source>
        <dbReference type="ARBA" id="ARBA00023163"/>
    </source>
</evidence>
<dbReference type="InterPro" id="IPR015699">
    <property type="entry name" value="DNA-dir_RNA_pol1_lsu_N"/>
</dbReference>
<dbReference type="FunFam" id="1.10.150.390:FF:000005">
    <property type="entry name" value="DNA-directed RNA polymerase subunit"/>
    <property type="match status" value="1"/>
</dbReference>
<evidence type="ECO:0000256" key="11">
    <source>
        <dbReference type="ARBA" id="ARBA00048552"/>
    </source>
</evidence>
<proteinExistence type="inferred from homology"/>
<reference evidence="15" key="1">
    <citation type="journal article" date="2020" name="bioRxiv">
        <title>Hybrid origin of Populus tomentosa Carr. identified through genome sequencing and phylogenomic analysis.</title>
        <authorList>
            <person name="An X."/>
            <person name="Gao K."/>
            <person name="Chen Z."/>
            <person name="Li J."/>
            <person name="Yang X."/>
            <person name="Yang X."/>
            <person name="Zhou J."/>
            <person name="Guo T."/>
            <person name="Zhao T."/>
            <person name="Huang S."/>
            <person name="Miao D."/>
            <person name="Khan W.U."/>
            <person name="Rao P."/>
            <person name="Ye M."/>
            <person name="Lei B."/>
            <person name="Liao W."/>
            <person name="Wang J."/>
            <person name="Ji L."/>
            <person name="Li Y."/>
            <person name="Guo B."/>
            <person name="Mustafa N.S."/>
            <person name="Li S."/>
            <person name="Yun Q."/>
            <person name="Keller S.R."/>
            <person name="Mao J."/>
            <person name="Zhang R."/>
            <person name="Strauss S.H."/>
        </authorList>
    </citation>
    <scope>NUCLEOTIDE SEQUENCE</scope>
    <source>
        <strain evidence="15">GM15</strain>
        <tissue evidence="15">Leaf</tissue>
    </source>
</reference>
<evidence type="ECO:0000256" key="2">
    <source>
        <dbReference type="ARBA" id="ARBA00006460"/>
    </source>
</evidence>
<evidence type="ECO:0000313" key="15">
    <source>
        <dbReference type="EMBL" id="KAG6769232.1"/>
    </source>
</evidence>
<dbReference type="Pfam" id="PF00623">
    <property type="entry name" value="RNA_pol_Rpb1_2"/>
    <property type="match status" value="2"/>
</dbReference>
<dbReference type="GO" id="GO:0003899">
    <property type="term" value="F:DNA-directed RNA polymerase activity"/>
    <property type="evidence" value="ECO:0007669"/>
    <property type="project" value="UniProtKB-EC"/>
</dbReference>
<keyword evidence="16" id="KW-1185">Reference proteome</keyword>
<evidence type="ECO:0000313" key="16">
    <source>
        <dbReference type="Proteomes" id="UP000886885"/>
    </source>
</evidence>
<keyword evidence="8" id="KW-0460">Magnesium</keyword>
<evidence type="ECO:0000256" key="7">
    <source>
        <dbReference type="ARBA" id="ARBA00022833"/>
    </source>
</evidence>
<name>A0A8X7ZK57_POPTO</name>
<feature type="compositionally biased region" description="Basic and acidic residues" evidence="13">
    <location>
        <begin position="371"/>
        <end position="392"/>
    </location>
</feature>
<comment type="catalytic activity">
    <reaction evidence="11 12">
        <text>RNA(n) + a ribonucleoside 5'-triphosphate = RNA(n+1) + diphosphate</text>
        <dbReference type="Rhea" id="RHEA:21248"/>
        <dbReference type="Rhea" id="RHEA-COMP:14527"/>
        <dbReference type="Rhea" id="RHEA-COMP:17342"/>
        <dbReference type="ChEBI" id="CHEBI:33019"/>
        <dbReference type="ChEBI" id="CHEBI:61557"/>
        <dbReference type="ChEBI" id="CHEBI:140395"/>
        <dbReference type="EC" id="2.7.7.6"/>
    </reaction>
</comment>
<dbReference type="InterPro" id="IPR006592">
    <property type="entry name" value="RNA_pol_N"/>
</dbReference>
<feature type="compositionally biased region" description="Acidic residues" evidence="13">
    <location>
        <begin position="1557"/>
        <end position="1574"/>
    </location>
</feature>
<feature type="compositionally biased region" description="Acidic residues" evidence="13">
    <location>
        <begin position="1586"/>
        <end position="1604"/>
    </location>
</feature>
<keyword evidence="3 12" id="KW-0240">DNA-directed RNA polymerase</keyword>
<dbReference type="SMART" id="SM00663">
    <property type="entry name" value="RPOLA_N"/>
    <property type="match status" value="1"/>
</dbReference>
<dbReference type="OrthoDB" id="270392at2759"/>
<sequence length="1922" mass="216002">MIFSVKSTYKVAIEVEVSNLREAVPEAGMKLWNLRIPPKIKYFIWRIYHDCLPNKSRLSQKGVEVLFLTTIEPLRLRGVLERLIYRDMHDVGIKLDAKFDVDGATVSVDSVAFSFLTDEEVHKHSFVKITSARLLDTLDKPVPGGLYDPAMGPLGDEPKNSSANKAMLRKRYQDHHPSCKTCGQRSTNCTGHCGHIDLISPVYNPLLFNFLHKLLQRTCFFCFHFRADSNQVEKFVSQLELIIKGDVVGAKRLDSFSPSEASLPEDSDGSSESCSTIHSGARHPNNKQSKQSEWTSLQLSEAMSILNNFLKLESKKCKNCSTSNPNIRKPTFGWFHWAGLSNAAIRSNLIKQQTIEGPFGGAFEELIDAEDATKSPRNKESATNRNLKEHQKLQHQFTSQKDALSSQLLPSEAMDILKLLWKNEARLCSLMSDIQQQGVGKKKAGHSMFFLNTVLVPPIKFRPPTKGGDSDWSTSVFVPKHYLEGGSDKLVMEHPLSVLLSKVLELNGSLADAHRSNDFPLIARRWLELQQSINVLFDSNTAKGQKDVISGICQILEKKEGMFRQKMMGKRVNYACRSVISPDPYLDVNEIGVPPCFAVKLTYPERVTPWNVAKLRNAVINGAESHPGATHYVDKLSTTKLPPNRKMRVSVARKLSGRSVDYEYEGKIVYRHLQDGDIVLVNRQVKLGDFPCNPNFNYCSEYSTYNADFDGDEMNVHFPQDEVSRAEGYNIVNANNQYVRPSNGEPLRSLIQDHIISAVLLTKKDTFLTEDEVYQLLYSSGVSYARPTSFSGKAGRKVIFLSYEDEIETLDPAIRKPIYLWSGKQLITAVLNHITRGHPPFTVEKGGKLSYDFFKNKIKNGKSSNGEKGGVSKPMKEKESGKVNPKEKQLEDDKMIIFRNVLVQGVIDKAQFGEYGLVHTVQELFGAKAAGTLLSVFSRLFTAYLQMHGFTCGVDDLLITKIKDDERKKQLENCEKCGEQIHRKFIGIKDENIKIDPLELQSNIEKTIRSDGESALTYLDRQMTNELNSKTSSGVINELLSEGLLKPSGKNCISLMTTSGAKGSKVNFQQISSFLGQQELEGKRVPRMVSGKTLPCFHPWDWAARAGGYIIDRFLTACDRILLMVHDISKCFALTSELIPVLGLPVDLVFYRLVDTAVKTSRSGYLQRCLIKNLECLRIGYDHTVRDADGSIVQFYYGEDGVDVHQTGFIAKFEALAANREIMYEKSDELGTFNAYISELPKALKEKAETFLRNIAKEQSSLLDPAKEQSSNLVEHDFYKLLKQKFFLSLAQPGEPVGVLAAQSVGEPSTQMTKDALYACSYYECMSMVTVVKWVASVPDVGPCWLNTFHLAGRGEMNVTLGIPRLQEILMTASADIKTPIMTCPLQEGRTNKELGKEPETIPKVKGKGREKAAIEVEEMKWERRGRKGEIRTASTREDAERLSDKLKKVTVADIVESMEVSVMPFAVQNDDLCRIYKLKMKLYTPAHYPQHTDISVENWEETLEVLFVRELEDAIQNHLVLLSKISGIKNFLKASHSGTPIEAEEDVSGNISREGENDDDSDDEEGEEADDLGLDVQKRKQQVTDEMDYDDGSEGLLNEDEGDLSGSQAPSGSESDTEPADKESEISNTDMVDYDSEYFEKPTHLGNYSKPKSRKKTSESSSQVEMHSKLKSTEKKKQKAKGKKVRSKLVKKDFDRSIFVEAKGLHFEIHLKFDKEPHILLAEIAQKTAKKVCIQNPGKVQRCQVTDCKENQVIYYGKDPKRRIDIEPGEKQKIPALHTIGVDFNTFWKMQDHLDVRYMYSNSIHGMLKAYGVEAARETIIREIKHVFNSYGISVNTRHLSLIADYMTHTGEYRPMSRIGGISESISPLSKMSFETASKFIVEAALHGEVDNLEAPSARVCLGLPVKMGTGSFDLMQKLEI</sequence>
<comment type="subcellular location">
    <subcellularLocation>
        <location evidence="1">Nucleus</location>
    </subcellularLocation>
</comment>
<gene>
    <name evidence="15" type="ORF">POTOM_024850</name>
</gene>
<dbReference type="InterPro" id="IPR007066">
    <property type="entry name" value="RNA_pol_Rpb1_3"/>
</dbReference>
<dbReference type="InterPro" id="IPR007080">
    <property type="entry name" value="RNA_pol_Rpb1_1"/>
</dbReference>
<evidence type="ECO:0000256" key="5">
    <source>
        <dbReference type="ARBA" id="ARBA00022695"/>
    </source>
</evidence>
<evidence type="ECO:0000256" key="12">
    <source>
        <dbReference type="RuleBase" id="RU004279"/>
    </source>
</evidence>
<dbReference type="CDD" id="cd01435">
    <property type="entry name" value="RNAP_I_RPA1_N"/>
    <property type="match status" value="1"/>
</dbReference>
<evidence type="ECO:0000256" key="6">
    <source>
        <dbReference type="ARBA" id="ARBA00022723"/>
    </source>
</evidence>
<keyword evidence="5 12" id="KW-0548">Nucleotidyltransferase</keyword>
<evidence type="ECO:0000256" key="10">
    <source>
        <dbReference type="ARBA" id="ARBA00023242"/>
    </source>
</evidence>
<dbReference type="InterPro" id="IPR045867">
    <property type="entry name" value="DNA-dir_RpoC_beta_prime"/>
</dbReference>
<accession>A0A8X7ZK57</accession>
<protein>
    <recommendedName>
        <fullName evidence="12">DNA-directed RNA polymerase subunit</fullName>
        <ecNumber evidence="12">2.7.7.6</ecNumber>
    </recommendedName>
</protein>
<comment type="caution">
    <text evidence="15">The sequence shown here is derived from an EMBL/GenBank/DDBJ whole genome shotgun (WGS) entry which is preliminary data.</text>
</comment>
<dbReference type="Proteomes" id="UP000886885">
    <property type="component" value="Chromosome 6D"/>
</dbReference>
<dbReference type="InterPro" id="IPR000722">
    <property type="entry name" value="RNA_pol_asu"/>
</dbReference>
<evidence type="ECO:0000256" key="3">
    <source>
        <dbReference type="ARBA" id="ARBA00022478"/>
    </source>
</evidence>
<keyword evidence="9 12" id="KW-0804">Transcription</keyword>
<comment type="function">
    <text evidence="12">DNA-dependent RNA polymerase catalyzes the transcription of DNA into RNA using the four ribonucleoside triphosphates as substrates.</text>
</comment>
<dbReference type="FunFam" id="1.10.132.30:FF:000006">
    <property type="entry name" value="DNA-directed RNA polymerase subunit"/>
    <property type="match status" value="1"/>
</dbReference>
<evidence type="ECO:0000256" key="4">
    <source>
        <dbReference type="ARBA" id="ARBA00022679"/>
    </source>
</evidence>
<dbReference type="FunFam" id="1.10.274.100:FF:000015">
    <property type="entry name" value="DNA-directed RNA polymerase subunit"/>
    <property type="match status" value="1"/>
</dbReference>
<evidence type="ECO:0000259" key="14">
    <source>
        <dbReference type="SMART" id="SM00663"/>
    </source>
</evidence>
<feature type="region of interest" description="Disordered" evidence="13">
    <location>
        <begin position="370"/>
        <end position="393"/>
    </location>
</feature>
<dbReference type="GO" id="GO:0046872">
    <property type="term" value="F:metal ion binding"/>
    <property type="evidence" value="ECO:0007669"/>
    <property type="project" value="UniProtKB-KW"/>
</dbReference>
<dbReference type="EMBL" id="JAAWWB010000012">
    <property type="protein sequence ID" value="KAG6769232.1"/>
    <property type="molecule type" value="Genomic_DNA"/>
</dbReference>
<dbReference type="GO" id="GO:0005736">
    <property type="term" value="C:RNA polymerase I complex"/>
    <property type="evidence" value="ECO:0007669"/>
    <property type="project" value="TreeGrafter"/>
</dbReference>
<feature type="compositionally biased region" description="Basic and acidic residues" evidence="13">
    <location>
        <begin position="874"/>
        <end position="886"/>
    </location>
</feature>
<dbReference type="InterPro" id="IPR007083">
    <property type="entry name" value="RNA_pol_Rpb1_4"/>
</dbReference>
<comment type="similarity">
    <text evidence="2 12">Belongs to the RNA polymerase beta' chain family.</text>
</comment>
<dbReference type="GO" id="GO:0003677">
    <property type="term" value="F:DNA binding"/>
    <property type="evidence" value="ECO:0007669"/>
    <property type="project" value="InterPro"/>
</dbReference>
<feature type="region of interest" description="Disordered" evidence="13">
    <location>
        <begin position="1540"/>
        <end position="1687"/>
    </location>
</feature>
<keyword evidence="6" id="KW-0479">Metal-binding</keyword>
<organism evidence="15 16">
    <name type="scientific">Populus tomentosa</name>
    <name type="common">Chinese white poplar</name>
    <dbReference type="NCBI Taxonomy" id="118781"/>
    <lineage>
        <taxon>Eukaryota</taxon>
        <taxon>Viridiplantae</taxon>
        <taxon>Streptophyta</taxon>
        <taxon>Embryophyta</taxon>
        <taxon>Tracheophyta</taxon>
        <taxon>Spermatophyta</taxon>
        <taxon>Magnoliopsida</taxon>
        <taxon>eudicotyledons</taxon>
        <taxon>Gunneridae</taxon>
        <taxon>Pentapetalae</taxon>
        <taxon>rosids</taxon>
        <taxon>fabids</taxon>
        <taxon>Malpighiales</taxon>
        <taxon>Salicaceae</taxon>
        <taxon>Saliceae</taxon>
        <taxon>Populus</taxon>
    </lineage>
</organism>
<dbReference type="PANTHER" id="PTHR19376:SF11">
    <property type="entry name" value="DNA-DIRECTED RNA POLYMERASE I SUBUNIT RPA1"/>
    <property type="match status" value="1"/>
</dbReference>
<feature type="compositionally biased region" description="Basic residues" evidence="13">
    <location>
        <begin position="1677"/>
        <end position="1687"/>
    </location>
</feature>
<feature type="region of interest" description="Disordered" evidence="13">
    <location>
        <begin position="256"/>
        <end position="293"/>
    </location>
</feature>
<dbReference type="Pfam" id="PF04983">
    <property type="entry name" value="RNA_pol_Rpb1_3"/>
    <property type="match status" value="1"/>
</dbReference>
<dbReference type="Pfam" id="PF04998">
    <property type="entry name" value="RNA_pol_Rpb1_5"/>
    <property type="match status" value="3"/>
</dbReference>
<dbReference type="GO" id="GO:0006351">
    <property type="term" value="P:DNA-templated transcription"/>
    <property type="evidence" value="ECO:0007669"/>
    <property type="project" value="InterPro"/>
</dbReference>
<evidence type="ECO:0000256" key="1">
    <source>
        <dbReference type="ARBA" id="ARBA00004123"/>
    </source>
</evidence>
<dbReference type="Pfam" id="PF05000">
    <property type="entry name" value="RNA_pol_Rpb1_4"/>
    <property type="match status" value="1"/>
</dbReference>
<dbReference type="InterPro" id="IPR007081">
    <property type="entry name" value="RNA_pol_Rpb1_5"/>
</dbReference>
<feature type="compositionally biased region" description="Basic and acidic residues" evidence="13">
    <location>
        <begin position="1667"/>
        <end position="1676"/>
    </location>
</feature>
<dbReference type="EC" id="2.7.7.6" evidence="12"/>
<feature type="domain" description="RNA polymerase N-terminal" evidence="14">
    <location>
        <begin position="447"/>
        <end position="762"/>
    </location>
</feature>
<evidence type="ECO:0000256" key="8">
    <source>
        <dbReference type="ARBA" id="ARBA00022842"/>
    </source>
</evidence>
<keyword evidence="7" id="KW-0862">Zinc</keyword>
<evidence type="ECO:0000256" key="13">
    <source>
        <dbReference type="SAM" id="MobiDB-lite"/>
    </source>
</evidence>
<feature type="region of interest" description="Disordered" evidence="13">
    <location>
        <begin position="862"/>
        <end position="886"/>
    </location>
</feature>
<keyword evidence="4 12" id="KW-0808">Transferase</keyword>
<feature type="compositionally biased region" description="Polar residues" evidence="13">
    <location>
        <begin position="1606"/>
        <end position="1615"/>
    </location>
</feature>
<dbReference type="Pfam" id="PF04997">
    <property type="entry name" value="RNA_pol_Rpb1_1"/>
    <property type="match status" value="1"/>
</dbReference>
<dbReference type="PANTHER" id="PTHR19376">
    <property type="entry name" value="DNA-DIRECTED RNA POLYMERASE"/>
    <property type="match status" value="1"/>
</dbReference>